<dbReference type="EMBL" id="JBHSGF010000005">
    <property type="protein sequence ID" value="MFC4555385.1"/>
    <property type="molecule type" value="Genomic_DNA"/>
</dbReference>
<dbReference type="Pfam" id="PF03575">
    <property type="entry name" value="Peptidase_S51"/>
    <property type="match status" value="1"/>
</dbReference>
<dbReference type="SUPFAM" id="SSF52317">
    <property type="entry name" value="Class I glutamine amidotransferase-like"/>
    <property type="match status" value="1"/>
</dbReference>
<evidence type="ECO:0000256" key="2">
    <source>
        <dbReference type="ARBA" id="ARBA00022670"/>
    </source>
</evidence>
<proteinExistence type="inferred from homology"/>
<protein>
    <submittedName>
        <fullName evidence="5">Type 1 glutamine amidotransferase-like domain-containing protein</fullName>
    </submittedName>
</protein>
<evidence type="ECO:0000313" key="5">
    <source>
        <dbReference type="EMBL" id="MFC4555385.1"/>
    </source>
</evidence>
<keyword evidence="4" id="KW-0720">Serine protease</keyword>
<dbReference type="InterPro" id="IPR005320">
    <property type="entry name" value="Peptidase_S51"/>
</dbReference>
<dbReference type="RefSeq" id="WP_122823836.1">
    <property type="nucleotide sequence ID" value="NZ_CP033325.1"/>
</dbReference>
<comment type="caution">
    <text evidence="5">The sequence shown here is derived from an EMBL/GenBank/DDBJ whole genome shotgun (WGS) entry which is preliminary data.</text>
</comment>
<evidence type="ECO:0000313" key="6">
    <source>
        <dbReference type="Proteomes" id="UP001595955"/>
    </source>
</evidence>
<dbReference type="CDD" id="cd03146">
    <property type="entry name" value="GAT1_Peptidase_E"/>
    <property type="match status" value="1"/>
</dbReference>
<dbReference type="InterPro" id="IPR029062">
    <property type="entry name" value="Class_I_gatase-like"/>
</dbReference>
<dbReference type="Gene3D" id="3.40.50.880">
    <property type="match status" value="1"/>
</dbReference>
<keyword evidence="3" id="KW-0378">Hydrolase</keyword>
<evidence type="ECO:0000256" key="4">
    <source>
        <dbReference type="ARBA" id="ARBA00022825"/>
    </source>
</evidence>
<sequence length="235" mass="26036">MVSHIVAAGAGKAIMDNPQDPTHDFILGLTGRQRPRVLFVGTAYGDHPDYALSFFETYDAERAYARRLKFFMPDVDNLREYVRSFDVIHVGGGNTGAMLGAWRFHGLDVILREMWEDETTSYVFAGGSAGALCWFENGTTDSYGPTVRLLLDGLGFLEGSVCPHYDADPQRRPVYLDAVATGRLPDGYAIGNLDSLHFHGTQLVEVVSSAKTPCAFRVERKGQSAVERELEVRRL</sequence>
<evidence type="ECO:0000256" key="1">
    <source>
        <dbReference type="ARBA" id="ARBA00006534"/>
    </source>
</evidence>
<keyword evidence="2" id="KW-0645">Protease</keyword>
<gene>
    <name evidence="5" type="ORF">ACFO3F_09000</name>
</gene>
<keyword evidence="6" id="KW-1185">Reference proteome</keyword>
<dbReference type="PANTHER" id="PTHR20842">
    <property type="entry name" value="PROTEASE S51 ALPHA-ASPARTYL DIPEPTIDASE"/>
    <property type="match status" value="1"/>
</dbReference>
<name>A0ABV9D9E3_9MICO</name>
<evidence type="ECO:0000256" key="3">
    <source>
        <dbReference type="ARBA" id="ARBA00022801"/>
    </source>
</evidence>
<dbReference type="PANTHER" id="PTHR20842:SF0">
    <property type="entry name" value="ALPHA-ASPARTYL DIPEPTIDASE"/>
    <property type="match status" value="1"/>
</dbReference>
<accession>A0ABV9D9E3</accession>
<reference evidence="6" key="1">
    <citation type="journal article" date="2019" name="Int. J. Syst. Evol. Microbiol.">
        <title>The Global Catalogue of Microorganisms (GCM) 10K type strain sequencing project: providing services to taxonomists for standard genome sequencing and annotation.</title>
        <authorList>
            <consortium name="The Broad Institute Genomics Platform"/>
            <consortium name="The Broad Institute Genome Sequencing Center for Infectious Disease"/>
            <person name="Wu L."/>
            <person name="Ma J."/>
        </authorList>
    </citation>
    <scope>NUCLEOTIDE SEQUENCE [LARGE SCALE GENOMIC DNA]</scope>
    <source>
        <strain evidence="6">JCM 3369</strain>
    </source>
</reference>
<comment type="similarity">
    <text evidence="1">Belongs to the peptidase S51 family.</text>
</comment>
<dbReference type="Proteomes" id="UP001595955">
    <property type="component" value="Unassembled WGS sequence"/>
</dbReference>
<organism evidence="5 6">
    <name type="scientific">Georgenia faecalis</name>
    <dbReference type="NCBI Taxonomy" id="2483799"/>
    <lineage>
        <taxon>Bacteria</taxon>
        <taxon>Bacillati</taxon>
        <taxon>Actinomycetota</taxon>
        <taxon>Actinomycetes</taxon>
        <taxon>Micrococcales</taxon>
        <taxon>Bogoriellaceae</taxon>
        <taxon>Georgenia</taxon>
    </lineage>
</organism>